<comment type="caution">
    <text evidence="1">The sequence shown here is derived from an EMBL/GenBank/DDBJ whole genome shotgun (WGS) entry which is preliminary data.</text>
</comment>
<dbReference type="AlphaFoldDB" id="A0A0F9MVN9"/>
<proteinExistence type="predicted"/>
<name>A0A0F9MVN9_9ZZZZ</name>
<accession>A0A0F9MVN9</accession>
<gene>
    <name evidence="1" type="ORF">LCGC14_1042870</name>
</gene>
<protein>
    <submittedName>
        <fullName evidence="1">Uncharacterized protein</fullName>
    </submittedName>
</protein>
<reference evidence="1" key="1">
    <citation type="journal article" date="2015" name="Nature">
        <title>Complex archaea that bridge the gap between prokaryotes and eukaryotes.</title>
        <authorList>
            <person name="Spang A."/>
            <person name="Saw J.H."/>
            <person name="Jorgensen S.L."/>
            <person name="Zaremba-Niedzwiedzka K."/>
            <person name="Martijn J."/>
            <person name="Lind A.E."/>
            <person name="van Eijk R."/>
            <person name="Schleper C."/>
            <person name="Guy L."/>
            <person name="Ettema T.J."/>
        </authorList>
    </citation>
    <scope>NUCLEOTIDE SEQUENCE</scope>
</reference>
<sequence length="90" mass="10032">MDYVYPQDALPEMGYEEPKIKPKRCGTCTHGYVTNAGAVIPGYHCHLAERLYKEKDIDNGSTCVDRSLGSCNRYKYWKAAEAEKAIGAAI</sequence>
<organism evidence="1">
    <name type="scientific">marine sediment metagenome</name>
    <dbReference type="NCBI Taxonomy" id="412755"/>
    <lineage>
        <taxon>unclassified sequences</taxon>
        <taxon>metagenomes</taxon>
        <taxon>ecological metagenomes</taxon>
    </lineage>
</organism>
<dbReference type="EMBL" id="LAZR01004305">
    <property type="protein sequence ID" value="KKN09814.1"/>
    <property type="molecule type" value="Genomic_DNA"/>
</dbReference>
<evidence type="ECO:0000313" key="1">
    <source>
        <dbReference type="EMBL" id="KKN09814.1"/>
    </source>
</evidence>